<protein>
    <submittedName>
        <fullName evidence="2">Acetyltransferase</fullName>
    </submittedName>
</protein>
<reference evidence="3" key="1">
    <citation type="journal article" date="2019" name="Int. J. Syst. Evol. Microbiol.">
        <title>The Global Catalogue of Microorganisms (GCM) 10K type strain sequencing project: providing services to taxonomists for standard genome sequencing and annotation.</title>
        <authorList>
            <consortium name="The Broad Institute Genomics Platform"/>
            <consortium name="The Broad Institute Genome Sequencing Center for Infectious Disease"/>
            <person name="Wu L."/>
            <person name="Ma J."/>
        </authorList>
    </citation>
    <scope>NUCLEOTIDE SEQUENCE [LARGE SCALE GENOMIC DNA]</scope>
    <source>
        <strain evidence="3">NBRC 103166</strain>
    </source>
</reference>
<dbReference type="Proteomes" id="UP001157353">
    <property type="component" value="Unassembled WGS sequence"/>
</dbReference>
<proteinExistence type="predicted"/>
<keyword evidence="3" id="KW-1185">Reference proteome</keyword>
<sequence length="161" mass="18493">MNIREVNIKHLNAFERYFNECVTSGLDLYHGDYESYLIKRIRYSQGKGLPEGWPPMSMYLCFESDIIVGSIRVRHGTNDYIRGEIGHIGYETSPKARGQGVATTMLQWVIDNVIEDKVIVTCAEDNIGSRKVIEKCGGDYLDRLYSEEKVGYLLRYQLTPK</sequence>
<dbReference type="PROSITE" id="PS51186">
    <property type="entry name" value="GNAT"/>
    <property type="match status" value="1"/>
</dbReference>
<accession>A0ABQ6E269</accession>
<dbReference type="EMBL" id="BSPQ01000013">
    <property type="protein sequence ID" value="GLS91461.1"/>
    <property type="molecule type" value="Genomic_DNA"/>
</dbReference>
<organism evidence="2 3">
    <name type="scientific">Psychromonas marina</name>
    <dbReference type="NCBI Taxonomy" id="88364"/>
    <lineage>
        <taxon>Bacteria</taxon>
        <taxon>Pseudomonadati</taxon>
        <taxon>Pseudomonadota</taxon>
        <taxon>Gammaproteobacteria</taxon>
        <taxon>Alteromonadales</taxon>
        <taxon>Psychromonadaceae</taxon>
        <taxon>Psychromonas</taxon>
    </lineage>
</organism>
<evidence type="ECO:0000313" key="2">
    <source>
        <dbReference type="EMBL" id="GLS91461.1"/>
    </source>
</evidence>
<dbReference type="PANTHER" id="PTHR39173">
    <property type="entry name" value="ACETYLTRANSFERASE"/>
    <property type="match status" value="1"/>
</dbReference>
<comment type="caution">
    <text evidence="2">The sequence shown here is derived from an EMBL/GenBank/DDBJ whole genome shotgun (WGS) entry which is preliminary data.</text>
</comment>
<dbReference type="InterPro" id="IPR016181">
    <property type="entry name" value="Acyl_CoA_acyltransferase"/>
</dbReference>
<gene>
    <name evidence="2" type="ORF">GCM10007916_25300</name>
</gene>
<feature type="domain" description="N-acetyltransferase" evidence="1">
    <location>
        <begin position="1"/>
        <end position="159"/>
    </location>
</feature>
<dbReference type="PANTHER" id="PTHR39173:SF1">
    <property type="entry name" value="ACETYLTRANSFERASE"/>
    <property type="match status" value="1"/>
</dbReference>
<name>A0ABQ6E269_9GAMM</name>
<dbReference type="CDD" id="cd04301">
    <property type="entry name" value="NAT_SF"/>
    <property type="match status" value="1"/>
</dbReference>
<dbReference type="InterPro" id="IPR000182">
    <property type="entry name" value="GNAT_dom"/>
</dbReference>
<dbReference type="SUPFAM" id="SSF55729">
    <property type="entry name" value="Acyl-CoA N-acyltransferases (Nat)"/>
    <property type="match status" value="1"/>
</dbReference>
<evidence type="ECO:0000259" key="1">
    <source>
        <dbReference type="PROSITE" id="PS51186"/>
    </source>
</evidence>
<evidence type="ECO:0000313" key="3">
    <source>
        <dbReference type="Proteomes" id="UP001157353"/>
    </source>
</evidence>
<dbReference type="Pfam" id="PF00583">
    <property type="entry name" value="Acetyltransf_1"/>
    <property type="match status" value="1"/>
</dbReference>
<dbReference type="Gene3D" id="3.40.630.30">
    <property type="match status" value="1"/>
</dbReference>